<reference evidence="1 2" key="1">
    <citation type="submission" date="2015-11" db="EMBL/GenBank/DDBJ databases">
        <authorList>
            <person name="Nicholson A.C."/>
            <person name="Humrighouse B.W."/>
            <person name="Graziano J."/>
            <person name="Lasker B."/>
            <person name="Whitney A.M."/>
            <person name="Mcquiston J.R."/>
        </authorList>
    </citation>
    <scope>NUCLEOTIDE SEQUENCE [LARGE SCALE GENOMIC DNA]</scope>
    <source>
        <strain evidence="1 2">G4071</strain>
    </source>
</reference>
<dbReference type="RefSeq" id="WP_059345156.1">
    <property type="nucleotide sequence ID" value="NZ_LNOI01000004.1"/>
</dbReference>
<evidence type="ECO:0000313" key="1">
    <source>
        <dbReference type="EMBL" id="KUY17157.1"/>
    </source>
</evidence>
<organism evidence="1 2">
    <name type="scientific">Elizabethkingia miricola</name>
    <name type="common">Chryseobacterium miricola</name>
    <dbReference type="NCBI Taxonomy" id="172045"/>
    <lineage>
        <taxon>Bacteria</taxon>
        <taxon>Pseudomonadati</taxon>
        <taxon>Bacteroidota</taxon>
        <taxon>Flavobacteriia</taxon>
        <taxon>Flavobacteriales</taxon>
        <taxon>Weeksellaceae</taxon>
        <taxon>Elizabethkingia</taxon>
    </lineage>
</organism>
<dbReference type="EMBL" id="LNOI01000004">
    <property type="protein sequence ID" value="KUY17157.1"/>
    <property type="molecule type" value="Genomic_DNA"/>
</dbReference>
<protein>
    <recommendedName>
        <fullName evidence="3">Replication initiation factor</fullName>
    </recommendedName>
</protein>
<evidence type="ECO:0000313" key="2">
    <source>
        <dbReference type="Proteomes" id="UP000064412"/>
    </source>
</evidence>
<name>A0ABD4DKD9_ELIMR</name>
<dbReference type="AlphaFoldDB" id="A0ABD4DKD9"/>
<comment type="caution">
    <text evidence="1">The sequence shown here is derived from an EMBL/GenBank/DDBJ whole genome shotgun (WGS) entry which is preliminary data.</text>
</comment>
<proteinExistence type="predicted"/>
<evidence type="ECO:0008006" key="3">
    <source>
        <dbReference type="Google" id="ProtNLM"/>
    </source>
</evidence>
<accession>A0ABD4DKD9</accession>
<sequence length="336" mass="39339">MITKVELIGVTADLKGSKTVIDHKKLETMKDQNLIPENRVENITTPILFNFHIDFVKLEIPYNYWHINFDNLVEHPTIKNQYKLKPEIWKYHKNFSLYLTKKKAILKFSIPYFLNGHNFCKLYLEDFWQVEEFISKNLGLEITFAEVKELEFGAYEEIDIDAKDYINSIVGIKNYELEKSTKGFKMFGDRKRNFHYKVYDAVANAKTKKTFTLGNYPDKGLIKHEIKLTNTSPYFDSVFYNDLYEPFASYWDELKEDLINSQRSLVRRNSNPVLLQDTDLSSILYAGLKQYESGATSENVMKSLFDLIDNSGLTPSQKSKRRKAISILESSYNQKL</sequence>
<gene>
    <name evidence="1" type="ORF">ATB95_12315</name>
</gene>
<dbReference type="Proteomes" id="UP000064412">
    <property type="component" value="Unassembled WGS sequence"/>
</dbReference>